<evidence type="ECO:0000313" key="4">
    <source>
        <dbReference type="EMBL" id="EFM81257.1"/>
    </source>
</evidence>
<dbReference type="PROSITE" id="PS50893">
    <property type="entry name" value="ABC_TRANSPORTER_2"/>
    <property type="match status" value="1"/>
</dbReference>
<dbReference type="PROSITE" id="PS00211">
    <property type="entry name" value="ABC_TRANSPORTER_1"/>
    <property type="match status" value="1"/>
</dbReference>
<dbReference type="GO" id="GO:0005524">
    <property type="term" value="F:ATP binding"/>
    <property type="evidence" value="ECO:0007669"/>
    <property type="project" value="UniProtKB-KW"/>
</dbReference>
<proteinExistence type="predicted"/>
<comment type="caution">
    <text evidence="4">The sequence shown here is derived from an EMBL/GenBank/DDBJ whole genome shotgun (WGS) entry which is preliminary data.</text>
</comment>
<organism evidence="4 5">
    <name type="scientific">Enterococcus faecalis TX4248</name>
    <dbReference type="NCBI Taxonomy" id="749495"/>
    <lineage>
        <taxon>Bacteria</taxon>
        <taxon>Bacillati</taxon>
        <taxon>Bacillota</taxon>
        <taxon>Bacilli</taxon>
        <taxon>Lactobacillales</taxon>
        <taxon>Enterococcaceae</taxon>
        <taxon>Enterococcus</taxon>
    </lineage>
</organism>
<reference evidence="4 5" key="1">
    <citation type="submission" date="2010-07" db="EMBL/GenBank/DDBJ databases">
        <authorList>
            <person name="Sid Ahmed O."/>
        </authorList>
    </citation>
    <scope>NUCLEOTIDE SEQUENCE [LARGE SCALE GENOMIC DNA]</scope>
    <source>
        <strain evidence="4 5">TX4248</strain>
    </source>
</reference>
<dbReference type="PANTHER" id="PTHR43514">
    <property type="entry name" value="ABC TRANSPORTER I FAMILY MEMBER 10"/>
    <property type="match status" value="1"/>
</dbReference>
<evidence type="ECO:0000259" key="3">
    <source>
        <dbReference type="PROSITE" id="PS50893"/>
    </source>
</evidence>
<evidence type="ECO:0000313" key="5">
    <source>
        <dbReference type="Proteomes" id="UP000004846"/>
    </source>
</evidence>
<dbReference type="SUPFAM" id="SSF52540">
    <property type="entry name" value="P-loop containing nucleoside triphosphate hydrolases"/>
    <property type="match status" value="1"/>
</dbReference>
<dbReference type="HOGENOM" id="CLU_000604_1_1_9"/>
<dbReference type="PANTHER" id="PTHR43514:SF1">
    <property type="entry name" value="SULFATE_THIOSULFATE IMPORT ATP-BINDING PROTEIN CYSA"/>
    <property type="match status" value="1"/>
</dbReference>
<dbReference type="InterPro" id="IPR003593">
    <property type="entry name" value="AAA+_ATPase"/>
</dbReference>
<evidence type="ECO:0000256" key="2">
    <source>
        <dbReference type="ARBA" id="ARBA00022840"/>
    </source>
</evidence>
<dbReference type="PROSITE" id="PS51257">
    <property type="entry name" value="PROKAR_LIPOPROTEIN"/>
    <property type="match status" value="1"/>
</dbReference>
<name>A0A125W1W8_ENTFL</name>
<dbReference type="EMBL" id="AEBR01000110">
    <property type="protein sequence ID" value="EFM81257.1"/>
    <property type="molecule type" value="Genomic_DNA"/>
</dbReference>
<protein>
    <submittedName>
        <fullName evidence="4">ABC transporter, ATP-binding protein</fullName>
    </submittedName>
</protein>
<dbReference type="GO" id="GO:0016887">
    <property type="term" value="F:ATP hydrolysis activity"/>
    <property type="evidence" value="ECO:0007669"/>
    <property type="project" value="InterPro"/>
</dbReference>
<gene>
    <name evidence="4" type="ORF">HMPREF9498_03196</name>
</gene>
<dbReference type="SMART" id="SM00382">
    <property type="entry name" value="AAA"/>
    <property type="match status" value="1"/>
</dbReference>
<evidence type="ECO:0000256" key="1">
    <source>
        <dbReference type="ARBA" id="ARBA00022741"/>
    </source>
</evidence>
<keyword evidence="1" id="KW-0547">Nucleotide-binding</keyword>
<dbReference type="InterPro" id="IPR050334">
    <property type="entry name" value="Molybdenum_import_ModC"/>
</dbReference>
<dbReference type="AlphaFoldDB" id="A0A125W1W8"/>
<dbReference type="RefSeq" id="WP_002365611.1">
    <property type="nucleotide sequence ID" value="NZ_GL454489.1"/>
</dbReference>
<sequence length="334" mass="37628">MRLIVDIQKELKSHTLQIQFETKTQTTGILGASGCGKSMLLKCIAGVETADKGQIVLNDQVLFDAEQKINLSPQQRKIGLLFQQYALFPHLSVVENLTCVTKDLQLVTQLLASFHLTKVQQQYPSQLSGGQRQRVAFARMLAAQPAYLLLDEPFSALDAPLKEELQIELQQRLSNLNQHALIVSHSLDELYKLCQSLVIITKSKTLFGATNQLFNQPQTIEAAKLTGCKNIWPVKRIDTHRVQVIGWQQTLMVTQEVPISCHSIGIRAHDFTTEPQATNQIEVHHLQTLSAPFEQSAWFQHQQTKIWWKGSNRLNPKVITQLSIPPTAIMPLCL</sequence>
<feature type="domain" description="ABC transporter" evidence="3">
    <location>
        <begin position="2"/>
        <end position="226"/>
    </location>
</feature>
<accession>A0A125W1W8</accession>
<dbReference type="InterPro" id="IPR017871">
    <property type="entry name" value="ABC_transporter-like_CS"/>
</dbReference>
<keyword evidence="2 4" id="KW-0067">ATP-binding</keyword>
<dbReference type="InterPro" id="IPR027417">
    <property type="entry name" value="P-loop_NTPase"/>
</dbReference>
<dbReference type="Proteomes" id="UP000004846">
    <property type="component" value="Unassembled WGS sequence"/>
</dbReference>
<dbReference type="InterPro" id="IPR003439">
    <property type="entry name" value="ABC_transporter-like_ATP-bd"/>
</dbReference>
<dbReference type="Gene3D" id="3.40.50.300">
    <property type="entry name" value="P-loop containing nucleotide triphosphate hydrolases"/>
    <property type="match status" value="1"/>
</dbReference>
<dbReference type="Pfam" id="PF00005">
    <property type="entry name" value="ABC_tran"/>
    <property type="match status" value="1"/>
</dbReference>